<organism evidence="1">
    <name type="scientific">Ixodes ricinus</name>
    <name type="common">Common tick</name>
    <name type="synonym">Acarus ricinus</name>
    <dbReference type="NCBI Taxonomy" id="34613"/>
    <lineage>
        <taxon>Eukaryota</taxon>
        <taxon>Metazoa</taxon>
        <taxon>Ecdysozoa</taxon>
        <taxon>Arthropoda</taxon>
        <taxon>Chelicerata</taxon>
        <taxon>Arachnida</taxon>
        <taxon>Acari</taxon>
        <taxon>Parasitiformes</taxon>
        <taxon>Ixodida</taxon>
        <taxon>Ixodoidea</taxon>
        <taxon>Ixodidae</taxon>
        <taxon>Ixodinae</taxon>
        <taxon>Ixodes</taxon>
    </lineage>
</organism>
<dbReference type="EMBL" id="GIFC01009196">
    <property type="protein sequence ID" value="MXU91279.1"/>
    <property type="molecule type" value="Transcribed_RNA"/>
</dbReference>
<accession>A0A6B0UN86</accession>
<protein>
    <submittedName>
        <fullName evidence="1">Putative secreted protein</fullName>
    </submittedName>
</protein>
<evidence type="ECO:0000313" key="1">
    <source>
        <dbReference type="EMBL" id="MXU91279.1"/>
    </source>
</evidence>
<reference evidence="1" key="1">
    <citation type="submission" date="2019-12" db="EMBL/GenBank/DDBJ databases">
        <title>An insight into the sialome of adult female Ixodes ricinus ticks feeding for 6 days.</title>
        <authorList>
            <person name="Perner J."/>
            <person name="Ribeiro J.M.C."/>
        </authorList>
    </citation>
    <scope>NUCLEOTIDE SEQUENCE</scope>
    <source>
        <strain evidence="1">Semi-engorged</strain>
        <tissue evidence="1">Salivary glands</tissue>
    </source>
</reference>
<dbReference type="AlphaFoldDB" id="A0A6B0UN86"/>
<proteinExistence type="predicted"/>
<name>A0A6B0UN86_IXORI</name>
<sequence>MTKVKYKTYSFILFLGPLHICMTIKPNHSQLQYLCKLVNNENMNRTFVFHTHNLEFPFIGGLQITPNSTQYLHRSICVFFLFFFLCRHKTESLSVDRNTRKILTKKVEERKRSALLSSNYR</sequence>